<evidence type="ECO:0000259" key="7">
    <source>
        <dbReference type="PROSITE" id="PS50994"/>
    </source>
</evidence>
<dbReference type="InterPro" id="IPR036397">
    <property type="entry name" value="RNaseH_sf"/>
</dbReference>
<dbReference type="InterPro" id="IPR025724">
    <property type="entry name" value="GAG-pre-integrase_dom"/>
</dbReference>
<dbReference type="Pfam" id="PF13976">
    <property type="entry name" value="gag_pre-integrs"/>
    <property type="match status" value="1"/>
</dbReference>
<dbReference type="Pfam" id="PF22936">
    <property type="entry name" value="Pol_BBD"/>
    <property type="match status" value="1"/>
</dbReference>
<dbReference type="Pfam" id="PF00665">
    <property type="entry name" value="rve"/>
    <property type="match status" value="1"/>
</dbReference>
<dbReference type="InterPro" id="IPR013103">
    <property type="entry name" value="RVT_2"/>
</dbReference>
<feature type="compositionally biased region" description="Low complexity" evidence="6">
    <location>
        <begin position="1"/>
        <end position="17"/>
    </location>
</feature>
<dbReference type="PANTHER" id="PTHR42648:SF21">
    <property type="entry name" value="CYSTEINE-RICH RLK (RECEPTOR-LIKE PROTEIN KINASE) 8"/>
    <property type="match status" value="1"/>
</dbReference>
<feature type="coiled-coil region" evidence="5">
    <location>
        <begin position="546"/>
        <end position="576"/>
    </location>
</feature>
<keyword evidence="3" id="KW-0064">Aspartyl protease</keyword>
<reference evidence="8" key="3">
    <citation type="submission" date="2006-01" db="EMBL/GenBank/DDBJ databases">
        <authorList>
            <person name="Buell R."/>
        </authorList>
    </citation>
    <scope>NUCLEOTIDE SEQUENCE</scope>
</reference>
<dbReference type="GO" id="GO:0046872">
    <property type="term" value="F:metal ion binding"/>
    <property type="evidence" value="ECO:0007669"/>
    <property type="project" value="UniProtKB-KW"/>
</dbReference>
<evidence type="ECO:0000256" key="5">
    <source>
        <dbReference type="SAM" id="Coils"/>
    </source>
</evidence>
<feature type="region of interest" description="Disordered" evidence="6">
    <location>
        <begin position="1115"/>
        <end position="1165"/>
    </location>
</feature>
<feature type="compositionally biased region" description="Acidic residues" evidence="6">
    <location>
        <begin position="524"/>
        <end position="534"/>
    </location>
</feature>
<feature type="region of interest" description="Disordered" evidence="6">
    <location>
        <begin position="1"/>
        <end position="20"/>
    </location>
</feature>
<dbReference type="CDD" id="cd09272">
    <property type="entry name" value="RNase_HI_RT_Ty1"/>
    <property type="match status" value="1"/>
</dbReference>
<organism evidence="8">
    <name type="scientific">Oryza sativa subsp. japonica</name>
    <name type="common">Rice</name>
    <dbReference type="NCBI Taxonomy" id="39947"/>
    <lineage>
        <taxon>Eukaryota</taxon>
        <taxon>Viridiplantae</taxon>
        <taxon>Streptophyta</taxon>
        <taxon>Embryophyta</taxon>
        <taxon>Tracheophyta</taxon>
        <taxon>Spermatophyta</taxon>
        <taxon>Magnoliopsida</taxon>
        <taxon>Liliopsida</taxon>
        <taxon>Poales</taxon>
        <taxon>Poaceae</taxon>
        <taxon>BOP clade</taxon>
        <taxon>Oryzoideae</taxon>
        <taxon>Oryzeae</taxon>
        <taxon>Oryzinae</taxon>
        <taxon>Oryza</taxon>
        <taxon>Oryza sativa</taxon>
    </lineage>
</organism>
<sequence length="1533" mass="174451">MDTVLPSAVPDSAAPVAGDSGLSEQQLIQYIHSLRENQVVDGLFEDLKKEKHMSLTKLAHILKITDGLSNINIVESSVEPKTRALLEGIQQKVYDGIGLCPSIGGSFSELLGSLSLSATITKDLGSMEEFSREGKDNCSAECSFSVWIEKLKKDLELKASSASKELPEGCEWNWEFEEEFQRYLHVYMDILQEVNAMDDCMERDYLDKETLFQKLKFEFRYKHAINSYQHPYMVTISSLRQRQFYTRTCFRCNMQICKFLSELVKLKPYIKVSDCSYDVIENLKQNHEILTEISDCEVYYTAVEQIRLHKEFDNYLSSGELDHSMDEFISSKDEFVEDLIRDESTMAQFSDLNHALLKLSLERRADVLENQQQICIYSECLRHLLEDESLKDYIKRLMNDHKTEGFFDTNDDSINWVLVIVDCWLIFTRKGNSWQDTFEEVVVEACERWTENREKVEPKPKSKDKVEGEGGVATVAFKSSSSSKERLFNNLSDDDDDSYHYSYFMAQGRKVMTQKPSHTSLDVDSSDEESDNELDDVLKSFSKPAMQHLAKLMRALDSKEQSLERQEELLILEKKRNLALEESLAKECDKNEQLANDLNLANGSLASLRDVNETLQEKFANSDKSHKDQVQFDTLWNSTSQPNVVSNSSNPSTSNSCARCYNIDLKSYATNIDAMQALKKENERLGTLVKYGCMKTYHLKDALYKTITAHPNKDGHGLGFLGGSPVSKRVMVNGKECLMFVREGTRNIRTDREKPPGGSICLSKIPTRKFRANGRAQDMTGSSGHNARRFRPEGLYYDSYVIFKNSESKVVANFNGNYNDEYRTCVWVPKALAYSSGGSSWVVDSGCTNHMTGERSMFTSLDKENETRENIVFGDDGKGKLGYNCLFTDEDVTVFRRDDSSVAFKGKLKGDIYLVDFDVDRVNPEACLIAKSFMGLLWHRKLAHVGMRNLATLLKGEHIIGLTNVTFEKDRVCSACQARKQVGNLHPIKNIMTTTRPLELLHMDLFRPVAYISIGGNKYGFVIVDDFSRFTWVYFLHDKSEAQDVFKRFAKQAQNLYDLTIKRVRSNNGGELKNTQVEEFLDGEGIKHEFSASYDPPQNGIVERKNRTLIEAARAMLDDPTKSQESVDPEVPGSDDRNLRTSPGQEVLGPSARKFRAEDSQGVPTAQVDGIDAEGTIEHPDQAQVPSVHHPRIHHTVQRDHPVDNLLDDIRKGRPDQNVIGTKWIFRNKQDEHGVVVRNKARLYQMDVKSAFLNGPISELVYVEQPPGFEDPKLPNHVYKLHKALYGLKQAPRACSIMTKRFEMSMMGELTFFLGLQVKQAQDGTFISQTKYVKDILKKFGMEDTKPIKTPIPTNGHLDLDENGKCVDQKGCDFELLGYSDSDYAGCKVDRKSTTGTCQFLGQSLVSWSSKKQNFIALSTAEAEYVAAGSCCAQLIWMKQTLKDFGYNFTKIPLLCDNENVIKIANNHVQHSRTKHIDIRHHFLRDHETKGDICLTHVRTESQLADIFTKPLDEKRFCELRSELNILDSRNIR</sequence>
<dbReference type="PANTHER" id="PTHR42648">
    <property type="entry name" value="TRANSPOSASE, PUTATIVE-RELATED"/>
    <property type="match status" value="1"/>
</dbReference>
<dbReference type="InterPro" id="IPR039537">
    <property type="entry name" value="Retrotran_Ty1/copia-like"/>
</dbReference>
<dbReference type="Gene3D" id="3.30.420.10">
    <property type="entry name" value="Ribonuclease H-like superfamily/Ribonuclease H"/>
    <property type="match status" value="1"/>
</dbReference>
<evidence type="ECO:0000256" key="1">
    <source>
        <dbReference type="ARBA" id="ARBA00022670"/>
    </source>
</evidence>
<keyword evidence="4" id="KW-0378">Hydrolase</keyword>
<dbReference type="Pfam" id="PF07727">
    <property type="entry name" value="RVT_2"/>
    <property type="match status" value="2"/>
</dbReference>
<accession>Q2R3J9</accession>
<dbReference type="GO" id="GO:0006508">
    <property type="term" value="P:proteolysis"/>
    <property type="evidence" value="ECO:0007669"/>
    <property type="project" value="UniProtKB-KW"/>
</dbReference>
<dbReference type="SUPFAM" id="SSF56672">
    <property type="entry name" value="DNA/RNA polymerases"/>
    <property type="match status" value="1"/>
</dbReference>
<evidence type="ECO:0000313" key="8">
    <source>
        <dbReference type="EMBL" id="ABA93936.1"/>
    </source>
</evidence>
<dbReference type="EMBL" id="DP000010">
    <property type="protein sequence ID" value="ABA93936.1"/>
    <property type="molecule type" value="Genomic_DNA"/>
</dbReference>
<dbReference type="GO" id="GO:0003676">
    <property type="term" value="F:nucleic acid binding"/>
    <property type="evidence" value="ECO:0007669"/>
    <property type="project" value="InterPro"/>
</dbReference>
<evidence type="ECO:0000256" key="3">
    <source>
        <dbReference type="ARBA" id="ARBA00022750"/>
    </source>
</evidence>
<dbReference type="InterPro" id="IPR001584">
    <property type="entry name" value="Integrase_cat-core"/>
</dbReference>
<dbReference type="SUPFAM" id="SSF53098">
    <property type="entry name" value="Ribonuclease H-like"/>
    <property type="match status" value="1"/>
</dbReference>
<feature type="region of interest" description="Disordered" evidence="6">
    <location>
        <begin position="514"/>
        <end position="534"/>
    </location>
</feature>
<evidence type="ECO:0000256" key="4">
    <source>
        <dbReference type="ARBA" id="ARBA00022801"/>
    </source>
</evidence>
<evidence type="ECO:0000256" key="2">
    <source>
        <dbReference type="ARBA" id="ARBA00022723"/>
    </source>
</evidence>
<keyword evidence="2" id="KW-0479">Metal-binding</keyword>
<evidence type="ECO:0000256" key="6">
    <source>
        <dbReference type="SAM" id="MobiDB-lite"/>
    </source>
</evidence>
<proteinExistence type="predicted"/>
<protein>
    <submittedName>
        <fullName evidence="8">Retrotransposon protein, putative, unclassified, expressed</fullName>
    </submittedName>
</protein>
<gene>
    <name evidence="8" type="ordered locus">LOC_Os11g31680</name>
</gene>
<dbReference type="GO" id="GO:0004190">
    <property type="term" value="F:aspartic-type endopeptidase activity"/>
    <property type="evidence" value="ECO:0007669"/>
    <property type="project" value="UniProtKB-KW"/>
</dbReference>
<dbReference type="GO" id="GO:0015074">
    <property type="term" value="P:DNA integration"/>
    <property type="evidence" value="ECO:0007669"/>
    <property type="project" value="InterPro"/>
</dbReference>
<keyword evidence="1" id="KW-0645">Protease</keyword>
<dbReference type="InterPro" id="IPR012337">
    <property type="entry name" value="RNaseH-like_sf"/>
</dbReference>
<dbReference type="PROSITE" id="PS50994">
    <property type="entry name" value="INTEGRASE"/>
    <property type="match status" value="1"/>
</dbReference>
<keyword evidence="5" id="KW-0175">Coiled coil</keyword>
<reference evidence="8" key="2">
    <citation type="submission" date="2005-04" db="EMBL/GenBank/DDBJ databases">
        <authorList>
            <person name="Buell C.R."/>
            <person name="Wing R.A."/>
            <person name="McCombie W.A."/>
            <person name="Ouyang S."/>
        </authorList>
    </citation>
    <scope>NUCLEOTIDE SEQUENCE</scope>
</reference>
<dbReference type="InterPro" id="IPR043502">
    <property type="entry name" value="DNA/RNA_pol_sf"/>
</dbReference>
<feature type="domain" description="Integrase catalytic" evidence="7">
    <location>
        <begin position="993"/>
        <end position="1158"/>
    </location>
</feature>
<name>Q2R3J9_ORYSJ</name>
<reference evidence="8" key="1">
    <citation type="journal article" date="2005" name="BMC Biol.">
        <title>The sequence of rice chromosomes 11 and 12, rich in disease resistance genes and recent gene duplications.</title>
        <authorList>
            <consortium name="The rice chromosomes 11 and 12 sequencing consortia"/>
        </authorList>
    </citation>
    <scope>NUCLEOTIDE SEQUENCE [LARGE SCALE GENOMIC DNA]</scope>
</reference>
<dbReference type="InterPro" id="IPR054722">
    <property type="entry name" value="PolX-like_BBD"/>
</dbReference>